<evidence type="ECO:0000313" key="2">
    <source>
        <dbReference type="Proteomes" id="UP000257109"/>
    </source>
</evidence>
<dbReference type="Proteomes" id="UP000257109">
    <property type="component" value="Unassembled WGS sequence"/>
</dbReference>
<gene>
    <name evidence="1" type="ORF">CR513_53711</name>
</gene>
<dbReference type="AlphaFoldDB" id="A0A371EMY4"/>
<name>A0A371EMY4_MUCPR</name>
<evidence type="ECO:0000313" key="1">
    <source>
        <dbReference type="EMBL" id="RDX67420.1"/>
    </source>
</evidence>
<proteinExistence type="predicted"/>
<dbReference type="EMBL" id="QJKJ01013008">
    <property type="protein sequence ID" value="RDX67420.1"/>
    <property type="molecule type" value="Genomic_DNA"/>
</dbReference>
<accession>A0A371EMY4</accession>
<sequence>MEMMFINTFHLPFYEKMVGNVVSNFSDLVLIGERIEARVRTGKIVPEAAISHPNEFPNLKEEEETT</sequence>
<reference evidence="1" key="1">
    <citation type="submission" date="2018-05" db="EMBL/GenBank/DDBJ databases">
        <title>Draft genome of Mucuna pruriens seed.</title>
        <authorList>
            <person name="Nnadi N.E."/>
            <person name="Vos R."/>
            <person name="Hasami M.H."/>
            <person name="Devisetty U.K."/>
            <person name="Aguiy J.C."/>
        </authorList>
    </citation>
    <scope>NUCLEOTIDE SEQUENCE [LARGE SCALE GENOMIC DNA]</scope>
    <source>
        <strain evidence="1">JCA_2017</strain>
    </source>
</reference>
<comment type="caution">
    <text evidence="1">The sequence shown here is derived from an EMBL/GenBank/DDBJ whole genome shotgun (WGS) entry which is preliminary data.</text>
</comment>
<dbReference type="OrthoDB" id="1750196at2759"/>
<keyword evidence="2" id="KW-1185">Reference proteome</keyword>
<organism evidence="1 2">
    <name type="scientific">Mucuna pruriens</name>
    <name type="common">Velvet bean</name>
    <name type="synonym">Dolichos pruriens</name>
    <dbReference type="NCBI Taxonomy" id="157652"/>
    <lineage>
        <taxon>Eukaryota</taxon>
        <taxon>Viridiplantae</taxon>
        <taxon>Streptophyta</taxon>
        <taxon>Embryophyta</taxon>
        <taxon>Tracheophyta</taxon>
        <taxon>Spermatophyta</taxon>
        <taxon>Magnoliopsida</taxon>
        <taxon>eudicotyledons</taxon>
        <taxon>Gunneridae</taxon>
        <taxon>Pentapetalae</taxon>
        <taxon>rosids</taxon>
        <taxon>fabids</taxon>
        <taxon>Fabales</taxon>
        <taxon>Fabaceae</taxon>
        <taxon>Papilionoideae</taxon>
        <taxon>50 kb inversion clade</taxon>
        <taxon>NPAAA clade</taxon>
        <taxon>indigoferoid/millettioid clade</taxon>
        <taxon>Phaseoleae</taxon>
        <taxon>Mucuna</taxon>
    </lineage>
</organism>
<protein>
    <submittedName>
        <fullName evidence="1">Uncharacterized protein</fullName>
    </submittedName>
</protein>
<feature type="non-terminal residue" evidence="1">
    <location>
        <position position="1"/>
    </location>
</feature>